<organism evidence="4">
    <name type="scientific">Perkinsus marinus (strain ATCC 50983 / TXsc)</name>
    <dbReference type="NCBI Taxonomy" id="423536"/>
    <lineage>
        <taxon>Eukaryota</taxon>
        <taxon>Sar</taxon>
        <taxon>Alveolata</taxon>
        <taxon>Perkinsozoa</taxon>
        <taxon>Perkinsea</taxon>
        <taxon>Perkinsida</taxon>
        <taxon>Perkinsidae</taxon>
        <taxon>Perkinsus</taxon>
    </lineage>
</organism>
<dbReference type="InParanoid" id="C5LIV4"/>
<evidence type="ECO:0000313" key="4">
    <source>
        <dbReference type="Proteomes" id="UP000007800"/>
    </source>
</evidence>
<feature type="domain" description="Cupin-like" evidence="2">
    <location>
        <begin position="72"/>
        <end position="158"/>
    </location>
</feature>
<dbReference type="InterPro" id="IPR041667">
    <property type="entry name" value="Cupin_8"/>
</dbReference>
<dbReference type="Proteomes" id="UP000007800">
    <property type="component" value="Unassembled WGS sequence"/>
</dbReference>
<feature type="region of interest" description="Disordered" evidence="1">
    <location>
        <begin position="1"/>
        <end position="36"/>
    </location>
</feature>
<sequence>MDFPAHQFNNNSAPPAGVPNGQTPQGGTVPQHVLPAPNEMLPNPFAVAERIFGQAGLKPEQIASILKAAQPVVGSKYVRLFSPSQEKCLYPLQRGILTNNSTLPTDILTEPIDTERYPLYKEATYSEAILNAGDALFLPSNWWHFIKSYEVTASIAHFLKKQRDSGNAEIISARPHQHAN</sequence>
<dbReference type="Pfam" id="PF13621">
    <property type="entry name" value="Cupin_8"/>
    <property type="match status" value="1"/>
</dbReference>
<name>C5LIV4_PERM5</name>
<dbReference type="GeneID" id="9047300"/>
<dbReference type="EMBL" id="GG682245">
    <property type="protein sequence ID" value="EER03289.1"/>
    <property type="molecule type" value="Genomic_DNA"/>
</dbReference>
<dbReference type="RefSeq" id="XP_002771473.1">
    <property type="nucleotide sequence ID" value="XM_002771427.1"/>
</dbReference>
<dbReference type="Gene3D" id="2.60.120.10">
    <property type="entry name" value="Jelly Rolls"/>
    <property type="match status" value="1"/>
</dbReference>
<dbReference type="PANTHER" id="PTHR12461">
    <property type="entry name" value="HYPOXIA-INDUCIBLE FACTOR 1 ALPHA INHIBITOR-RELATED"/>
    <property type="match status" value="1"/>
</dbReference>
<dbReference type="AlphaFoldDB" id="C5LIV4"/>
<dbReference type="PANTHER" id="PTHR12461:SF105">
    <property type="entry name" value="HYPOXIA-INDUCIBLE FACTOR 1-ALPHA INHIBITOR"/>
    <property type="match status" value="1"/>
</dbReference>
<evidence type="ECO:0000259" key="2">
    <source>
        <dbReference type="Pfam" id="PF13621"/>
    </source>
</evidence>
<reference evidence="3 4" key="1">
    <citation type="submission" date="2008-07" db="EMBL/GenBank/DDBJ databases">
        <authorList>
            <person name="El-Sayed N."/>
            <person name="Caler E."/>
            <person name="Inman J."/>
            <person name="Amedeo P."/>
            <person name="Hass B."/>
            <person name="Wortman J."/>
        </authorList>
    </citation>
    <scope>NUCLEOTIDE SEQUENCE [LARGE SCALE GENOMIC DNA]</scope>
    <source>
        <strain evidence="4">ATCC 50983 / TXsc</strain>
    </source>
</reference>
<evidence type="ECO:0000313" key="3">
    <source>
        <dbReference type="EMBL" id="EER03289.1"/>
    </source>
</evidence>
<proteinExistence type="predicted"/>
<gene>
    <name evidence="3" type="ORF">Pmar_PMAR000526</name>
</gene>
<evidence type="ECO:0000256" key="1">
    <source>
        <dbReference type="SAM" id="MobiDB-lite"/>
    </source>
</evidence>
<accession>C5LIV4</accession>
<dbReference type="SUPFAM" id="SSF51197">
    <property type="entry name" value="Clavaminate synthase-like"/>
    <property type="match status" value="1"/>
</dbReference>
<dbReference type="OrthoDB" id="47172at2759"/>
<dbReference type="InterPro" id="IPR014710">
    <property type="entry name" value="RmlC-like_jellyroll"/>
</dbReference>
<keyword evidence="4" id="KW-1185">Reference proteome</keyword>
<protein>
    <recommendedName>
        <fullName evidence="2">Cupin-like domain-containing protein</fullName>
    </recommendedName>
</protein>